<evidence type="ECO:0000313" key="1">
    <source>
        <dbReference type="Ensembl" id="ENSMALP00000004272.1"/>
    </source>
</evidence>
<dbReference type="Ensembl" id="ENSMALT00000004377.1">
    <property type="protein sequence ID" value="ENSMALP00000004272.1"/>
    <property type="gene ID" value="ENSMALG00000003099.1"/>
</dbReference>
<dbReference type="AlphaFoldDB" id="A0A3Q3II45"/>
<evidence type="ECO:0000313" key="2">
    <source>
        <dbReference type="Proteomes" id="UP000261600"/>
    </source>
</evidence>
<proteinExistence type="predicted"/>
<keyword evidence="2" id="KW-1185">Reference proteome</keyword>
<organism evidence="1 2">
    <name type="scientific">Monopterus albus</name>
    <name type="common">Swamp eel</name>
    <dbReference type="NCBI Taxonomy" id="43700"/>
    <lineage>
        <taxon>Eukaryota</taxon>
        <taxon>Metazoa</taxon>
        <taxon>Chordata</taxon>
        <taxon>Craniata</taxon>
        <taxon>Vertebrata</taxon>
        <taxon>Euteleostomi</taxon>
        <taxon>Actinopterygii</taxon>
        <taxon>Neopterygii</taxon>
        <taxon>Teleostei</taxon>
        <taxon>Neoteleostei</taxon>
        <taxon>Acanthomorphata</taxon>
        <taxon>Anabantaria</taxon>
        <taxon>Synbranchiformes</taxon>
        <taxon>Synbranchidae</taxon>
        <taxon>Monopterus</taxon>
    </lineage>
</organism>
<reference evidence="1" key="1">
    <citation type="submission" date="2025-08" db="UniProtKB">
        <authorList>
            <consortium name="Ensembl"/>
        </authorList>
    </citation>
    <scope>IDENTIFICATION</scope>
</reference>
<accession>A0A3Q3II45</accession>
<reference evidence="1" key="2">
    <citation type="submission" date="2025-09" db="UniProtKB">
        <authorList>
            <consortium name="Ensembl"/>
        </authorList>
    </citation>
    <scope>IDENTIFICATION</scope>
</reference>
<name>A0A3Q3II45_MONAL</name>
<protein>
    <submittedName>
        <fullName evidence="1">Uncharacterized protein</fullName>
    </submittedName>
</protein>
<dbReference type="Proteomes" id="UP000261600">
    <property type="component" value="Unplaced"/>
</dbReference>
<sequence>LSHKHDQSYHLRMETDITREIRAVEVLAALLPRQQAMMGGHNHWLSEIGCWWFGALVQLSWLPYPLRDTESGLLVFILP</sequence>